<dbReference type="AlphaFoldDB" id="W7TUG3"/>
<reference evidence="2 3" key="1">
    <citation type="journal article" date="2014" name="Mol. Plant">
        <title>Chromosome Scale Genome Assembly and Transcriptome Profiling of Nannochloropsis gaditana in Nitrogen Depletion.</title>
        <authorList>
            <person name="Corteggiani Carpinelli E."/>
            <person name="Telatin A."/>
            <person name="Vitulo N."/>
            <person name="Forcato C."/>
            <person name="D'Angelo M."/>
            <person name="Schiavon R."/>
            <person name="Vezzi A."/>
            <person name="Giacometti G.M."/>
            <person name="Morosinotto T."/>
            <person name="Valle G."/>
        </authorList>
    </citation>
    <scope>NUCLEOTIDE SEQUENCE [LARGE SCALE GENOMIC DNA]</scope>
    <source>
        <strain evidence="2 3">B-31</strain>
    </source>
</reference>
<keyword evidence="3" id="KW-1185">Reference proteome</keyword>
<name>W7TUG3_9STRA</name>
<dbReference type="InterPro" id="IPR028031">
    <property type="entry name" value="DUF4460"/>
</dbReference>
<comment type="caution">
    <text evidence="2">The sequence shown here is derived from an EMBL/GenBank/DDBJ whole genome shotgun (WGS) entry which is preliminary data.</text>
</comment>
<evidence type="ECO:0000259" key="1">
    <source>
        <dbReference type="Pfam" id="PF14687"/>
    </source>
</evidence>
<evidence type="ECO:0000313" key="3">
    <source>
        <dbReference type="Proteomes" id="UP000019335"/>
    </source>
</evidence>
<dbReference type="Proteomes" id="UP000019335">
    <property type="component" value="Chromosome 14"/>
</dbReference>
<proteinExistence type="predicted"/>
<feature type="domain" description="DUF4460" evidence="1">
    <location>
        <begin position="2"/>
        <end position="55"/>
    </location>
</feature>
<dbReference type="Pfam" id="PF14687">
    <property type="entry name" value="DUF4460"/>
    <property type="match status" value="1"/>
</dbReference>
<sequence>MLRRLLRPFVKQIHPDFHQNAPTAVKRTNEQSLQQLNRILDALEAVGRGQLSTQSRHVVSNAFQSHYLEECYELTFHVVRPNSTIGKLKDNTFTSSPLQSFTARLLFPSSTISHFAKTALPNASSSTKTHDKVTYFLPEEIRQQLRKLLYGAGLTIPNELKSITAKAQGYDELRPHGLISAAAAKMMVLADLMTQDLHHEGSTTFDSSAAVAHMLRSGRILTKGLVPAEEVLAIQVLEKVLHSILEEVQLEEILTSIQIVLDRESDKLWWEILSSKVSGKCEYIFVCPADSRRVRHSLAFILRLISHRNATEA</sequence>
<evidence type="ECO:0000313" key="2">
    <source>
        <dbReference type="EMBL" id="EWM24261.1"/>
    </source>
</evidence>
<dbReference type="EMBL" id="AZIL01001306">
    <property type="protein sequence ID" value="EWM24261.1"/>
    <property type="molecule type" value="Genomic_DNA"/>
</dbReference>
<protein>
    <recommendedName>
        <fullName evidence="1">DUF4460 domain-containing protein</fullName>
    </recommendedName>
</protein>
<gene>
    <name evidence="2" type="ORF">Naga_100020g57</name>
</gene>
<accession>W7TUG3</accession>
<organism evidence="2 3">
    <name type="scientific">Nannochloropsis gaditana</name>
    <dbReference type="NCBI Taxonomy" id="72520"/>
    <lineage>
        <taxon>Eukaryota</taxon>
        <taxon>Sar</taxon>
        <taxon>Stramenopiles</taxon>
        <taxon>Ochrophyta</taxon>
        <taxon>Eustigmatophyceae</taxon>
        <taxon>Eustigmatales</taxon>
        <taxon>Monodopsidaceae</taxon>
        <taxon>Nannochloropsis</taxon>
    </lineage>
</organism>